<sequence>MEAASQSADNYELRPLNGARLQPMPGGGELDATKCPQGDQGYSTAPVAAPPTVNVCLLTAEGTRVMLTRQEANQRYRLFHASVLERRSP</sequence>
<feature type="region of interest" description="Disordered" evidence="1">
    <location>
        <begin position="1"/>
        <end position="46"/>
    </location>
</feature>
<protein>
    <submittedName>
        <fullName evidence="2">Uncharacterized protein</fullName>
    </submittedName>
</protein>
<dbReference type="AlphaFoldDB" id="A0AB39Q880"/>
<dbReference type="RefSeq" id="WP_369173466.1">
    <property type="nucleotide sequence ID" value="NZ_CP163439.1"/>
</dbReference>
<organism evidence="2">
    <name type="scientific">Streptomyces sp. R28</name>
    <dbReference type="NCBI Taxonomy" id="3238628"/>
    <lineage>
        <taxon>Bacteria</taxon>
        <taxon>Bacillati</taxon>
        <taxon>Actinomycetota</taxon>
        <taxon>Actinomycetes</taxon>
        <taxon>Kitasatosporales</taxon>
        <taxon>Streptomycetaceae</taxon>
        <taxon>Streptomyces</taxon>
    </lineage>
</organism>
<reference evidence="2" key="1">
    <citation type="submission" date="2024-07" db="EMBL/GenBank/DDBJ databases">
        <authorList>
            <person name="Yu S.T."/>
        </authorList>
    </citation>
    <scope>NUCLEOTIDE SEQUENCE</scope>
    <source>
        <strain evidence="2">R28</strain>
    </source>
</reference>
<evidence type="ECO:0000256" key="1">
    <source>
        <dbReference type="SAM" id="MobiDB-lite"/>
    </source>
</evidence>
<evidence type="ECO:0000313" key="2">
    <source>
        <dbReference type="EMBL" id="XDQ38759.1"/>
    </source>
</evidence>
<proteinExistence type="predicted"/>
<gene>
    <name evidence="2" type="ORF">AB5J49_38395</name>
</gene>
<name>A0AB39Q880_9ACTN</name>
<accession>A0AB39Q880</accession>
<dbReference type="EMBL" id="CP163439">
    <property type="protein sequence ID" value="XDQ38759.1"/>
    <property type="molecule type" value="Genomic_DNA"/>
</dbReference>